<dbReference type="AlphaFoldDB" id="A0A9X3I6P2"/>
<evidence type="ECO:0000313" key="1">
    <source>
        <dbReference type="EMBL" id="MCX2965744.1"/>
    </source>
</evidence>
<organism evidence="1 2">
    <name type="scientific">Gordonia aquimaris</name>
    <dbReference type="NCBI Taxonomy" id="2984863"/>
    <lineage>
        <taxon>Bacteria</taxon>
        <taxon>Bacillati</taxon>
        <taxon>Actinomycetota</taxon>
        <taxon>Actinomycetes</taxon>
        <taxon>Mycobacteriales</taxon>
        <taxon>Gordoniaceae</taxon>
        <taxon>Gordonia</taxon>
    </lineage>
</organism>
<dbReference type="EMBL" id="JAPKFM010000018">
    <property type="protein sequence ID" value="MCX2965744.1"/>
    <property type="molecule type" value="Genomic_DNA"/>
</dbReference>
<comment type="caution">
    <text evidence="1">The sequence shown here is derived from an EMBL/GenBank/DDBJ whole genome shotgun (WGS) entry which is preliminary data.</text>
</comment>
<sequence>MAQYRVVNADGDVIDTKEFSDATGAYDWLKTVEAPDDQLGVAMQVFDNGEWKNFEVSDGGTNANPSADA</sequence>
<accession>A0A9X3I6P2</accession>
<dbReference type="RefSeq" id="WP_235721746.1">
    <property type="nucleotide sequence ID" value="NZ_JAPKFM010000018.1"/>
</dbReference>
<proteinExistence type="predicted"/>
<protein>
    <submittedName>
        <fullName evidence="1">Uncharacterized protein</fullName>
    </submittedName>
</protein>
<reference evidence="1" key="1">
    <citation type="submission" date="2022-10" db="EMBL/GenBank/DDBJ databases">
        <title>WGS of marine actinomycetes from Thailand.</title>
        <authorList>
            <person name="Thawai C."/>
        </authorList>
    </citation>
    <scope>NUCLEOTIDE SEQUENCE</scope>
    <source>
        <strain evidence="1">SW21</strain>
    </source>
</reference>
<dbReference type="Proteomes" id="UP001143347">
    <property type="component" value="Unassembled WGS sequence"/>
</dbReference>
<evidence type="ECO:0000313" key="2">
    <source>
        <dbReference type="Proteomes" id="UP001143347"/>
    </source>
</evidence>
<gene>
    <name evidence="1" type="ORF">OSB52_16780</name>
</gene>
<keyword evidence="2" id="KW-1185">Reference proteome</keyword>
<name>A0A9X3I6P2_9ACTN</name>